<dbReference type="VEuPathDB" id="VectorBase:LLOJ004182"/>
<evidence type="ECO:0000313" key="2">
    <source>
        <dbReference type="EnsemblMetazoa" id="LLOJ004182-PA"/>
    </source>
</evidence>
<name>A0A1B0CIC0_LUTLO</name>
<reference evidence="1" key="2">
    <citation type="journal article" date="2020" name="BMC">
        <title>Leishmania infection induces a limited differential gene expression in the sand fly midgut.</title>
        <authorList>
            <person name="Coutinho-Abreu I.V."/>
            <person name="Serafim T.D."/>
            <person name="Meneses C."/>
            <person name="Kamhawi S."/>
            <person name="Oliveira F."/>
            <person name="Valenzuela J.G."/>
        </authorList>
    </citation>
    <scope>NUCLEOTIDE SEQUENCE</scope>
    <source>
        <strain evidence="1">Jacobina</strain>
        <tissue evidence="1">Midgut</tissue>
    </source>
</reference>
<dbReference type="EMBL" id="GITU01010289">
    <property type="protein sequence ID" value="MBC1178992.1"/>
    <property type="molecule type" value="Transcribed_RNA"/>
</dbReference>
<dbReference type="VEuPathDB" id="VectorBase:LLONM1_010998"/>
<reference evidence="2" key="3">
    <citation type="submission" date="2020-05" db="UniProtKB">
        <authorList>
            <consortium name="EnsemblMetazoa"/>
        </authorList>
    </citation>
    <scope>IDENTIFICATION</scope>
    <source>
        <strain evidence="2">Jacobina</strain>
    </source>
</reference>
<dbReference type="EnsemblMetazoa" id="LLOJ004182-RA">
    <property type="protein sequence ID" value="LLOJ004182-PA"/>
    <property type="gene ID" value="LLOJ004182"/>
</dbReference>
<protein>
    <submittedName>
        <fullName evidence="1 2">Uncharacterized protein</fullName>
    </submittedName>
</protein>
<evidence type="ECO:0000313" key="3">
    <source>
        <dbReference type="Proteomes" id="UP000092461"/>
    </source>
</evidence>
<accession>A0A1B0CIC0</accession>
<keyword evidence="3" id="KW-1185">Reference proteome</keyword>
<dbReference type="AlphaFoldDB" id="A0A1B0CIC0"/>
<sequence length="265" mass="30406">MADENSVFFSDDDISVESDDNKHNIRQAVTTVVPVAYADETLDTRVLLQSWNVKKNIVEVVVAAKLTIWHLRVIEDEDIARLFGNNIADCVEFKYYLKKWRNEGAKIVETPLPANQKVQLPQVQQISDPLEQYSGISASTAPPSNKDSAAKVRKHVSREEVEKVLRMSARGKSILQYYSANERLEPQHQAWLVDIIADYYLQKYDGVSMKLIDRVSDQIIQLFPTELKSTYYVKRPLGGNPKGKLHDKFRNKRRLYIAQGILKKK</sequence>
<reference evidence="3" key="1">
    <citation type="submission" date="2012-05" db="EMBL/GenBank/DDBJ databases">
        <title>Whole Genome Assembly of Lutzomyia longipalpis.</title>
        <authorList>
            <person name="Richards S."/>
            <person name="Qu C."/>
            <person name="Dillon R."/>
            <person name="Worley K."/>
            <person name="Scherer S."/>
            <person name="Batterton M."/>
            <person name="Taylor A."/>
            <person name="Hawes A."/>
            <person name="Hernandez B."/>
            <person name="Kovar C."/>
            <person name="Mandapat C."/>
            <person name="Pham C."/>
            <person name="Qu C."/>
            <person name="Jing C."/>
            <person name="Bess C."/>
            <person name="Bandaranaike D."/>
            <person name="Ngo D."/>
            <person name="Ongeri F."/>
            <person name="Arias F."/>
            <person name="Lara F."/>
            <person name="Weissenberger G."/>
            <person name="Kamau G."/>
            <person name="Han H."/>
            <person name="Shen H."/>
            <person name="Dinh H."/>
            <person name="Khalil I."/>
            <person name="Jones J."/>
            <person name="Shafer J."/>
            <person name="Jayaseelan J."/>
            <person name="Quiroz J."/>
            <person name="Blankenburg K."/>
            <person name="Nguyen L."/>
            <person name="Jackson L."/>
            <person name="Francisco L."/>
            <person name="Tang L.-Y."/>
            <person name="Pu L.-L."/>
            <person name="Perales L."/>
            <person name="Lorensuhewa L."/>
            <person name="Munidasa M."/>
            <person name="Coyle M."/>
            <person name="Taylor M."/>
            <person name="Puazo M."/>
            <person name="Firestine M."/>
            <person name="Scheel M."/>
            <person name="Javaid M."/>
            <person name="Wang M."/>
            <person name="Li M."/>
            <person name="Tabassum N."/>
            <person name="Saada N."/>
            <person name="Osuji N."/>
            <person name="Aqrawi P."/>
            <person name="Fu Q."/>
            <person name="Thornton R."/>
            <person name="Raj R."/>
            <person name="Goodspeed R."/>
            <person name="Mata R."/>
            <person name="Najjar R."/>
            <person name="Gubbala S."/>
            <person name="Lee S."/>
            <person name="Denson S."/>
            <person name="Patil S."/>
            <person name="Macmil S."/>
            <person name="Qi S."/>
            <person name="Matskevitch T."/>
            <person name="Palculict T."/>
            <person name="Mathew T."/>
            <person name="Vee V."/>
            <person name="Velamala V."/>
            <person name="Korchina V."/>
            <person name="Cai W."/>
            <person name="Liu W."/>
            <person name="Dai W."/>
            <person name="Zou X."/>
            <person name="Zhu Y."/>
            <person name="Zhang Y."/>
            <person name="Wu Y.-Q."/>
            <person name="Xin Y."/>
            <person name="Nazarath L."/>
            <person name="Kovar C."/>
            <person name="Han Y."/>
            <person name="Muzny D."/>
            <person name="Gibbs R."/>
        </authorList>
    </citation>
    <scope>NUCLEOTIDE SEQUENCE [LARGE SCALE GENOMIC DNA]</scope>
    <source>
        <strain evidence="3">Jacobina</strain>
    </source>
</reference>
<proteinExistence type="predicted"/>
<evidence type="ECO:0000313" key="1">
    <source>
        <dbReference type="EMBL" id="MBC1178992.1"/>
    </source>
</evidence>
<dbReference type="EMBL" id="AJWK01013184">
    <property type="status" value="NOT_ANNOTATED_CDS"/>
    <property type="molecule type" value="Genomic_DNA"/>
</dbReference>
<organism evidence="2 3">
    <name type="scientific">Lutzomyia longipalpis</name>
    <name type="common">Sand fly</name>
    <dbReference type="NCBI Taxonomy" id="7200"/>
    <lineage>
        <taxon>Eukaryota</taxon>
        <taxon>Metazoa</taxon>
        <taxon>Ecdysozoa</taxon>
        <taxon>Arthropoda</taxon>
        <taxon>Hexapoda</taxon>
        <taxon>Insecta</taxon>
        <taxon>Pterygota</taxon>
        <taxon>Neoptera</taxon>
        <taxon>Endopterygota</taxon>
        <taxon>Diptera</taxon>
        <taxon>Nematocera</taxon>
        <taxon>Psychodoidea</taxon>
        <taxon>Psychodidae</taxon>
        <taxon>Lutzomyia</taxon>
        <taxon>Lutzomyia</taxon>
    </lineage>
</organism>
<dbReference type="Proteomes" id="UP000092461">
    <property type="component" value="Unassembled WGS sequence"/>
</dbReference>